<evidence type="ECO:0000313" key="9">
    <source>
        <dbReference type="EMBL" id="EGR33079.1"/>
    </source>
</evidence>
<reference evidence="9 10" key="1">
    <citation type="submission" date="2011-07" db="EMBL/GenBank/DDBJ databases">
        <authorList>
            <person name="Coyne R."/>
            <person name="Brami D."/>
            <person name="Johnson J."/>
            <person name="Hostetler J."/>
            <person name="Hannick L."/>
            <person name="Clark T."/>
            <person name="Cassidy-Hanley D."/>
            <person name="Inman J."/>
        </authorList>
    </citation>
    <scope>NUCLEOTIDE SEQUENCE [LARGE SCALE GENOMIC DNA]</scope>
    <source>
        <strain evidence="9 10">G5</strain>
    </source>
</reference>
<keyword evidence="10" id="KW-1185">Reference proteome</keyword>
<name>G0QNZ2_ICHMU</name>
<dbReference type="GeneID" id="14909246"/>
<dbReference type="InterPro" id="IPR009290">
    <property type="entry name" value="Radial_spoke_3"/>
</dbReference>
<evidence type="ECO:0000313" key="10">
    <source>
        <dbReference type="Proteomes" id="UP000008983"/>
    </source>
</evidence>
<dbReference type="InParanoid" id="G0QNZ2"/>
<evidence type="ECO:0000256" key="5">
    <source>
        <dbReference type="ARBA" id="ARBA00022846"/>
    </source>
</evidence>
<dbReference type="eggNOG" id="ENOG502SNU2">
    <property type="taxonomic scope" value="Eukaryota"/>
</dbReference>
<keyword evidence="6" id="KW-0969">Cilium</keyword>
<evidence type="ECO:0000256" key="7">
    <source>
        <dbReference type="ARBA" id="ARBA00023212"/>
    </source>
</evidence>
<keyword evidence="7" id="KW-0206">Cytoskeleton</keyword>
<dbReference type="GO" id="GO:0005929">
    <property type="term" value="C:cilium"/>
    <property type="evidence" value="ECO:0007669"/>
    <property type="project" value="TreeGrafter"/>
</dbReference>
<keyword evidence="3" id="KW-0963">Cytoplasm</keyword>
<keyword evidence="8" id="KW-0966">Cell projection</keyword>
<comment type="subcellular location">
    <subcellularLocation>
        <location evidence="1">Cytoplasm</location>
        <location evidence="1">Cytoskeleton</location>
        <location evidence="1">Flagellum axoneme</location>
    </subcellularLocation>
</comment>
<keyword evidence="5" id="KW-0282">Flagellum</keyword>
<dbReference type="OrthoDB" id="313308at2759"/>
<protein>
    <submittedName>
        <fullName evidence="9">Radial spoke head protein, putative</fullName>
    </submittedName>
</protein>
<organism evidence="9 10">
    <name type="scientific">Ichthyophthirius multifiliis</name>
    <name type="common">White spot disease agent</name>
    <name type="synonym">Ich</name>
    <dbReference type="NCBI Taxonomy" id="5932"/>
    <lineage>
        <taxon>Eukaryota</taxon>
        <taxon>Sar</taxon>
        <taxon>Alveolata</taxon>
        <taxon>Ciliophora</taxon>
        <taxon>Intramacronucleata</taxon>
        <taxon>Oligohymenophorea</taxon>
        <taxon>Hymenostomatida</taxon>
        <taxon>Ophryoglenina</taxon>
        <taxon>Ichthyophthirius</taxon>
    </lineage>
</organism>
<gene>
    <name evidence="9" type="ORF">IMG5_062570</name>
</gene>
<evidence type="ECO:0000256" key="2">
    <source>
        <dbReference type="ARBA" id="ARBA00006737"/>
    </source>
</evidence>
<proteinExistence type="inferred from homology"/>
<dbReference type="Proteomes" id="UP000008983">
    <property type="component" value="Unassembled WGS sequence"/>
</dbReference>
<dbReference type="AlphaFoldDB" id="G0QNZ2"/>
<keyword evidence="4" id="KW-0597">Phosphoprotein</keyword>
<evidence type="ECO:0000256" key="8">
    <source>
        <dbReference type="ARBA" id="ARBA00023273"/>
    </source>
</evidence>
<dbReference type="Pfam" id="PF06098">
    <property type="entry name" value="Radial_spoke_3"/>
    <property type="match status" value="1"/>
</dbReference>
<dbReference type="RefSeq" id="XP_004037065.1">
    <property type="nucleotide sequence ID" value="XM_004037017.1"/>
</dbReference>
<evidence type="ECO:0000256" key="6">
    <source>
        <dbReference type="ARBA" id="ARBA00023069"/>
    </source>
</evidence>
<feature type="non-terminal residue" evidence="9">
    <location>
        <position position="247"/>
    </location>
</feature>
<dbReference type="OMA" id="EKVFLPW"/>
<evidence type="ECO:0000256" key="1">
    <source>
        <dbReference type="ARBA" id="ARBA00004611"/>
    </source>
</evidence>
<evidence type="ECO:0000256" key="4">
    <source>
        <dbReference type="ARBA" id="ARBA00022553"/>
    </source>
</evidence>
<comment type="similarity">
    <text evidence="2">Belongs to the flagellar radial spoke RSP3 family.</text>
</comment>
<accession>G0QNZ2</accession>
<evidence type="ECO:0000256" key="3">
    <source>
        <dbReference type="ARBA" id="ARBA00022490"/>
    </source>
</evidence>
<sequence length="247" mass="29689">MESIIQKYVINNKYEEITDIPLVDEKEIQPDYYQDKAPTPEFKPKEKGKEVFTQIEDNELFDFILEVEPVLQVLVGKSVGQAIMELMEEFEMAESQKTKMMIQMRKNAELMVVQRMDAAYQRRQQEIYRRNKQHSINKEQNKLIHKRLLSRQIVKRTMFDSKQNCLNDLENLGFLKDLKENKFQVHFIPIIVENIIDCLKSNQEEKNYLDVFLNKIEKNAQDFHSKYIQIEKQRKQNILNQREENRI</sequence>
<dbReference type="EMBL" id="GL983514">
    <property type="protein sequence ID" value="EGR33079.1"/>
    <property type="molecule type" value="Genomic_DNA"/>
</dbReference>
<dbReference type="PANTHER" id="PTHR21648:SF0">
    <property type="entry name" value="RADIAL SPOKE HEAD PROTEIN 3 HOMOLOG"/>
    <property type="match status" value="1"/>
</dbReference>
<dbReference type="PANTHER" id="PTHR21648">
    <property type="entry name" value="FLAGELLAR RADIAL SPOKE PROTEIN 3"/>
    <property type="match status" value="1"/>
</dbReference>